<evidence type="ECO:0000256" key="9">
    <source>
        <dbReference type="ARBA" id="ARBA00022490"/>
    </source>
</evidence>
<evidence type="ECO:0000313" key="28">
    <source>
        <dbReference type="Proteomes" id="UP001219934"/>
    </source>
</evidence>
<accession>A0AAD6B1W4</accession>
<dbReference type="InterPro" id="IPR006692">
    <property type="entry name" value="Beta-prop_COPA/B_2nd"/>
</dbReference>
<feature type="repeat" description="WD" evidence="23">
    <location>
        <begin position="355"/>
        <end position="396"/>
    </location>
</feature>
<sequence length="1324" mass="147802">MPADYNGRWEMVSNDNFEDIMKAIDIDFATRKIASHLHQTKVIVQNGDKFETKTLSTFRNYEVNFTIGEEFEEQTKGLDNRKVMTTVTRDGDKLVCVQKGEKANRGWKQWLEGDVLYLQPDPEPLTGSAEDPRRQKKLRQPLRLDIKRKLSARSDRVKSTDLHPTEPWMVASLYSGTVVVWNHETQMMVKTFELCDLPVRVAKFVARKHWVIAGADDMQIRVFNYNTLERVHMFEAHSDYIRCIVVHPSQPYILTSSDDMLIKLWDWERKWTCSQVFEGHSHYVMQIVINPKDNNQFASASLDRTIKVWQLGSKSPNFTLEGHEKGVNCIDYYNGGDKPYLISGADDRLVKIWDYQGHAQNVTCVCFHPELPIILTGSEDGTVRVWHSNTYRLENTLNYGMERVWCISGQAGSNSVALGYDEGSIIIKMGREEPAMSMDSSGKVMWARHSEVQQANLKTMGEVEVKDGERLSLGVKDMGSCEIFPQTIQHSPNGRFVVVCGDGEYIIYTAVALRNKSFGSAQEFVWAHDSSQYAARESSSMIKIFKNFKEKKAFKPDFGAEGVFGGFLLGVRSNSGLAFYDWDNTELIRRIEIQPKHIFWSDSGELVCIATDESFFVLRYLPERVAAAQENKEDVTEDGIEGAFEVQGEVSEVVKTGVWVGDCFIFTSSLNRLNYYVGGEIITIAHLDRTMYLLGYIPKDDRLYLGDKELNVISYNLLLSVLEYQTAVMRRDFSTADKVLPTIPKEQRTRVANFLEKQGFKQQALAVSTDPEHKFELALQLGDLKIAQQLASEAESEQKWKQLAELATTKCQFGLAQECLHNAQDYGGLLLLATASGNSNMVGKLAEGAERDGKNNVAFLTYFLQGRLDKCLDLLIATNRLPEAAFLARTYLPSHVSRVVKLWKESLSKVNQKAADALADPSQYSNLFPGLQQALLAQEFLKDTHVGIRPAAEYPLITPNENRNVLEESAGFVSKGEIDEPEGGVESMNEPMVVAAVTAAVLAEPAAMEELLPVKQEIIEPVRATEEESIPTSASPLPVTLPEEHVEPKQAESVSFDEDIISNPEEAAEEDILDFTTETPPTEPQMVQPSPVEYATTVHVSETHRIETTSETIVATEEIETVATETIATEDVLVSTGLIVDTEVIETGIEELDTPLISIEASSILDTAAEETPVTEELVSETATSAVAVEQLISFESTTSPELDVPVQVQTFPDLALDPLLEPLEDTVPTLKPLPAQEPEQGEEVTVKPAAHPQADPELLPPVAAPVEGKAAEEKEYGAEGVEEPPEDLEDEMIDEGLDDLDLDNFDLEDIDTSDVNLDEDLSD</sequence>
<evidence type="ECO:0000256" key="2">
    <source>
        <dbReference type="ARBA" id="ARBA00004255"/>
    </source>
</evidence>
<comment type="subcellular location">
    <subcellularLocation>
        <location evidence="3">Cytoplasmic vesicle</location>
        <location evidence="3">COPI-coated vesicle membrane</location>
        <topology evidence="3">Peripheral membrane protein</topology>
        <orientation evidence="3">Cytoplasmic side</orientation>
    </subcellularLocation>
    <subcellularLocation>
        <location evidence="2">Golgi apparatus membrane</location>
        <topology evidence="2">Peripheral membrane protein</topology>
        <orientation evidence="2">Cytoplasmic side</orientation>
    </subcellularLocation>
</comment>
<evidence type="ECO:0000256" key="7">
    <source>
        <dbReference type="ARBA" id="ARBA00021083"/>
    </source>
</evidence>
<keyword evidence="14" id="KW-0653">Protein transport</keyword>
<keyword evidence="16" id="KW-0683">Retinol-binding</keyword>
<dbReference type="InterPro" id="IPR012674">
    <property type="entry name" value="Calycin"/>
</dbReference>
<dbReference type="GO" id="GO:0030126">
    <property type="term" value="C:COPI vesicle coat"/>
    <property type="evidence" value="ECO:0007669"/>
    <property type="project" value="TreeGrafter"/>
</dbReference>
<organism evidence="27 28">
    <name type="scientific">Pogonophryne albipinna</name>
    <dbReference type="NCBI Taxonomy" id="1090488"/>
    <lineage>
        <taxon>Eukaryota</taxon>
        <taxon>Metazoa</taxon>
        <taxon>Chordata</taxon>
        <taxon>Craniata</taxon>
        <taxon>Vertebrata</taxon>
        <taxon>Euteleostomi</taxon>
        <taxon>Actinopterygii</taxon>
        <taxon>Neopterygii</taxon>
        <taxon>Teleostei</taxon>
        <taxon>Neoteleostei</taxon>
        <taxon>Acanthomorphata</taxon>
        <taxon>Eupercaria</taxon>
        <taxon>Perciformes</taxon>
        <taxon>Notothenioidei</taxon>
        <taxon>Pogonophryne</taxon>
    </lineage>
</organism>
<evidence type="ECO:0000256" key="18">
    <source>
        <dbReference type="ARBA" id="ARBA00023329"/>
    </source>
</evidence>
<dbReference type="SUPFAM" id="SSF50978">
    <property type="entry name" value="WD40 repeat-like"/>
    <property type="match status" value="2"/>
</dbReference>
<evidence type="ECO:0000256" key="10">
    <source>
        <dbReference type="ARBA" id="ARBA00022574"/>
    </source>
</evidence>
<evidence type="ECO:0000313" key="27">
    <source>
        <dbReference type="EMBL" id="KAJ4935212.1"/>
    </source>
</evidence>
<protein>
    <recommendedName>
        <fullName evidence="6">Cellular retinoic acid-binding protein 1</fullName>
    </recommendedName>
    <alternativeName>
        <fullName evidence="22">Beta'-coat protein</fullName>
    </alternativeName>
    <alternativeName>
        <fullName evidence="21">Cellular retinoic acid-binding protein I</fullName>
    </alternativeName>
    <alternativeName>
        <fullName evidence="7">Coatomer subunit beta'</fullName>
    </alternativeName>
</protein>
<feature type="region of interest" description="Disordered" evidence="25">
    <location>
        <begin position="1227"/>
        <end position="1324"/>
    </location>
</feature>
<feature type="repeat" description="WD" evidence="23">
    <location>
        <begin position="320"/>
        <end position="354"/>
    </location>
</feature>
<dbReference type="Pfam" id="PF00400">
    <property type="entry name" value="WD40"/>
    <property type="match status" value="4"/>
</dbReference>
<dbReference type="GO" id="GO:0006891">
    <property type="term" value="P:intra-Golgi vesicle-mediated transport"/>
    <property type="evidence" value="ECO:0007669"/>
    <property type="project" value="TreeGrafter"/>
</dbReference>
<evidence type="ECO:0000256" key="8">
    <source>
        <dbReference type="ARBA" id="ARBA00022448"/>
    </source>
</evidence>
<dbReference type="GO" id="GO:0019841">
    <property type="term" value="F:retinol binding"/>
    <property type="evidence" value="ECO:0007669"/>
    <property type="project" value="UniProtKB-KW"/>
</dbReference>
<dbReference type="CDD" id="cd22947">
    <property type="entry name" value="Coatomer_WDAD_beta-like"/>
    <property type="match status" value="1"/>
</dbReference>
<evidence type="ECO:0000256" key="19">
    <source>
        <dbReference type="ARBA" id="ARBA00024791"/>
    </source>
</evidence>
<dbReference type="GO" id="GO:0016918">
    <property type="term" value="F:retinal binding"/>
    <property type="evidence" value="ECO:0007669"/>
    <property type="project" value="UniProtKB-KW"/>
</dbReference>
<evidence type="ECO:0000256" key="4">
    <source>
        <dbReference type="ARBA" id="ARBA00008390"/>
    </source>
</evidence>
<keyword evidence="28" id="KW-1185">Reference proteome</keyword>
<dbReference type="Pfam" id="PF04053">
    <property type="entry name" value="B-prop_COPA_B_2nd"/>
    <property type="match status" value="1"/>
</dbReference>
<evidence type="ECO:0000256" key="3">
    <source>
        <dbReference type="ARBA" id="ARBA00004347"/>
    </source>
</evidence>
<evidence type="ECO:0000256" key="21">
    <source>
        <dbReference type="ARBA" id="ARBA00030108"/>
    </source>
</evidence>
<evidence type="ECO:0000256" key="1">
    <source>
        <dbReference type="ARBA" id="ARBA00003699"/>
    </source>
</evidence>
<dbReference type="GO" id="GO:0006890">
    <property type="term" value="P:retrograde vesicle-mediated transport, Golgi to endoplasmic reticulum"/>
    <property type="evidence" value="ECO:0007669"/>
    <property type="project" value="TreeGrafter"/>
</dbReference>
<keyword evidence="11" id="KW-0677">Repeat</keyword>
<dbReference type="Pfam" id="PF00061">
    <property type="entry name" value="Lipocalin"/>
    <property type="match status" value="1"/>
</dbReference>
<dbReference type="GO" id="GO:0005198">
    <property type="term" value="F:structural molecule activity"/>
    <property type="evidence" value="ECO:0007669"/>
    <property type="project" value="InterPro"/>
</dbReference>
<evidence type="ECO:0000256" key="12">
    <source>
        <dbReference type="ARBA" id="ARBA00022892"/>
    </source>
</evidence>
<dbReference type="PROSITE" id="PS50082">
    <property type="entry name" value="WD_REPEATS_2"/>
    <property type="match status" value="4"/>
</dbReference>
<evidence type="ECO:0000256" key="6">
    <source>
        <dbReference type="ARBA" id="ARBA00013592"/>
    </source>
</evidence>
<comment type="function">
    <text evidence="1">Cytosolic CRABPs may regulate the access of retinoic acid to the nuclear retinoic acid receptors.</text>
</comment>
<evidence type="ECO:0000256" key="15">
    <source>
        <dbReference type="ARBA" id="ARBA00023034"/>
    </source>
</evidence>
<evidence type="ECO:0000256" key="20">
    <source>
        <dbReference type="ARBA" id="ARBA00025693"/>
    </source>
</evidence>
<dbReference type="CDD" id="cd00200">
    <property type="entry name" value="WD40"/>
    <property type="match status" value="1"/>
</dbReference>
<feature type="repeat" description="WD" evidence="23">
    <location>
        <begin position="277"/>
        <end position="319"/>
    </location>
</feature>
<dbReference type="FunFam" id="1.25.40.470:FF:000001">
    <property type="entry name" value="Coatomer subunit beta"/>
    <property type="match status" value="1"/>
</dbReference>
<evidence type="ECO:0000256" key="14">
    <source>
        <dbReference type="ARBA" id="ARBA00022927"/>
    </source>
</evidence>
<dbReference type="InterPro" id="IPR050844">
    <property type="entry name" value="Coatomer_complex_subunit"/>
</dbReference>
<dbReference type="GO" id="GO:0006886">
    <property type="term" value="P:intracellular protein transport"/>
    <property type="evidence" value="ECO:0007669"/>
    <property type="project" value="InterPro"/>
</dbReference>
<feature type="domain" description="Cytosolic fatty-acid binding proteins" evidence="26">
    <location>
        <begin position="7"/>
        <end position="24"/>
    </location>
</feature>
<evidence type="ECO:0000256" key="5">
    <source>
        <dbReference type="ARBA" id="ARBA00010844"/>
    </source>
</evidence>
<dbReference type="InterPro" id="IPR015943">
    <property type="entry name" value="WD40/YVTN_repeat-like_dom_sf"/>
</dbReference>
<evidence type="ECO:0000256" key="22">
    <source>
        <dbReference type="ARBA" id="ARBA00032920"/>
    </source>
</evidence>
<dbReference type="InterPro" id="IPR056176">
    <property type="entry name" value="TPR_COPA_B"/>
</dbReference>
<keyword evidence="13" id="KW-0845">Vitamin A</keyword>
<keyword evidence="18" id="KW-0968">Cytoplasmic vesicle</keyword>
<dbReference type="Proteomes" id="UP001219934">
    <property type="component" value="Unassembled WGS sequence"/>
</dbReference>
<dbReference type="Gene3D" id="1.25.40.470">
    <property type="match status" value="1"/>
</dbReference>
<keyword evidence="17" id="KW-0472">Membrane</keyword>
<dbReference type="PANTHER" id="PTHR19876">
    <property type="entry name" value="COATOMER"/>
    <property type="match status" value="1"/>
</dbReference>
<dbReference type="PANTHER" id="PTHR19876:SF2">
    <property type="entry name" value="COATOMER SUBUNIT BETA"/>
    <property type="match status" value="1"/>
</dbReference>
<reference evidence="27" key="1">
    <citation type="submission" date="2022-11" db="EMBL/GenBank/DDBJ databases">
        <title>Chromosome-level genome of Pogonophryne albipinna.</title>
        <authorList>
            <person name="Jo E."/>
        </authorList>
    </citation>
    <scope>NUCLEOTIDE SEQUENCE</scope>
    <source>
        <strain evidence="27">SGF0006</strain>
        <tissue evidence="27">Muscle</tissue>
    </source>
</reference>
<gene>
    <name evidence="27" type="ORF">JOQ06_016748</name>
</gene>
<keyword evidence="8 24" id="KW-0813">Transport</keyword>
<keyword evidence="10 23" id="KW-0853">WD repeat</keyword>
<keyword evidence="9" id="KW-0963">Cytoplasm</keyword>
<dbReference type="PRINTS" id="PR00320">
    <property type="entry name" value="GPROTEINBRPT"/>
</dbReference>
<comment type="similarity">
    <text evidence="5">Belongs to the WD repeat COPB2 family.</text>
</comment>
<dbReference type="InterPro" id="IPR001680">
    <property type="entry name" value="WD40_rpt"/>
</dbReference>
<dbReference type="Gene3D" id="2.130.10.10">
    <property type="entry name" value="YVTN repeat-like/Quinoprotein amine dehydrogenase"/>
    <property type="match status" value="1"/>
</dbReference>
<comment type="caution">
    <text evidence="27">The sequence shown here is derived from an EMBL/GenBank/DDBJ whole genome shotgun (WGS) entry which is preliminary data.</text>
</comment>
<feature type="compositionally biased region" description="Acidic residues" evidence="25">
    <location>
        <begin position="1281"/>
        <end position="1324"/>
    </location>
</feature>
<dbReference type="GO" id="GO:0000139">
    <property type="term" value="C:Golgi membrane"/>
    <property type="evidence" value="ECO:0007669"/>
    <property type="project" value="UniProtKB-SubCell"/>
</dbReference>
<proteinExistence type="inferred from homology"/>
<dbReference type="InterPro" id="IPR020472">
    <property type="entry name" value="WD40_PAC1"/>
</dbReference>
<evidence type="ECO:0000256" key="11">
    <source>
        <dbReference type="ARBA" id="ARBA00022737"/>
    </source>
</evidence>
<evidence type="ECO:0000256" key="17">
    <source>
        <dbReference type="ARBA" id="ARBA00023136"/>
    </source>
</evidence>
<dbReference type="FunFam" id="2.130.10.10:FF:000008">
    <property type="entry name" value="Coatomer subunit beta"/>
    <property type="match status" value="1"/>
</dbReference>
<dbReference type="SUPFAM" id="SSF50814">
    <property type="entry name" value="Lipocalins"/>
    <property type="match status" value="1"/>
</dbReference>
<dbReference type="EMBL" id="JAPTMU010000011">
    <property type="protein sequence ID" value="KAJ4935212.1"/>
    <property type="molecule type" value="Genomic_DNA"/>
</dbReference>
<evidence type="ECO:0000256" key="16">
    <source>
        <dbReference type="ARBA" id="ARBA00023072"/>
    </source>
</evidence>
<comment type="function">
    <text evidence="20">This coatomer complex protein, essential for Golgi budding and vesicular trafficking, is a selective binding protein (RACK) for protein kinase C, epsilon type. It binds to Golgi membranes in a GTP-dependent manner.</text>
</comment>
<dbReference type="Gene3D" id="2.40.128.20">
    <property type="match status" value="1"/>
</dbReference>
<dbReference type="GO" id="GO:0006888">
    <property type="term" value="P:endoplasmic reticulum to Golgi vesicle-mediated transport"/>
    <property type="evidence" value="ECO:0007669"/>
    <property type="project" value="TreeGrafter"/>
</dbReference>
<dbReference type="Pfam" id="PF23953">
    <property type="entry name" value="TPR_COPA_B"/>
    <property type="match status" value="1"/>
</dbReference>
<feature type="repeat" description="WD" evidence="23">
    <location>
        <begin position="234"/>
        <end position="266"/>
    </location>
</feature>
<dbReference type="SMART" id="SM00320">
    <property type="entry name" value="WD40"/>
    <property type="match status" value="6"/>
</dbReference>
<evidence type="ECO:0000256" key="25">
    <source>
        <dbReference type="SAM" id="MobiDB-lite"/>
    </source>
</evidence>
<dbReference type="InterPro" id="IPR036322">
    <property type="entry name" value="WD40_repeat_dom_sf"/>
</dbReference>
<keyword evidence="15" id="KW-0333">Golgi apparatus</keyword>
<evidence type="ECO:0000256" key="24">
    <source>
        <dbReference type="RuleBase" id="RU003696"/>
    </source>
</evidence>
<name>A0AAD6B1W4_9TELE</name>
<dbReference type="InterPro" id="IPR000566">
    <property type="entry name" value="Lipocln_cytosolic_FA-bd_dom"/>
</dbReference>
<keyword evidence="12" id="KW-0931">ER-Golgi transport</keyword>
<dbReference type="PROSITE" id="PS50294">
    <property type="entry name" value="WD_REPEATS_REGION"/>
    <property type="match status" value="4"/>
</dbReference>
<dbReference type="PRINTS" id="PR00178">
    <property type="entry name" value="FATTYACIDBP"/>
</dbReference>
<evidence type="ECO:0000256" key="13">
    <source>
        <dbReference type="ARBA" id="ARBA00022893"/>
    </source>
</evidence>
<evidence type="ECO:0000259" key="26">
    <source>
        <dbReference type="PROSITE" id="PS00214"/>
    </source>
</evidence>
<comment type="similarity">
    <text evidence="4 24">Belongs to the calycin superfamily. Fatty-acid binding protein (FABP) family.</text>
</comment>
<dbReference type="PROSITE" id="PS00214">
    <property type="entry name" value="FABP"/>
    <property type="match status" value="1"/>
</dbReference>
<dbReference type="FunFam" id="2.40.128.20:FF:000001">
    <property type="entry name" value="Fatty acid-binding protein, adipocyte"/>
    <property type="match status" value="1"/>
</dbReference>
<evidence type="ECO:0000256" key="23">
    <source>
        <dbReference type="PROSITE-ProRule" id="PRU00221"/>
    </source>
</evidence>
<dbReference type="InterPro" id="IPR000463">
    <property type="entry name" value="Fatty_acid-bd"/>
</dbReference>
<comment type="function">
    <text evidence="19">The coatomer is a cytosolic protein complex that binds to dilysine motifs and reversibly associates with Golgi non-clathrin-coated vesicles, which further mediate biosynthetic protein transport from the ER, via the Golgi up to the trans Golgi network. Coatomer complex is required for budding from Golgi membranes, and is essential for the retrograde Golgi-to-ER transport of dilysine-tagged proteins. In mammals, the coatomer can only be recruited by membranes associated to ADP-ribosylation factors (ARFs), which are small GTP-binding proteins; the complex also influences the Golgi structural integrity, as well as the processing, activity, and endocytic recycling of LDL receptors.</text>
</comment>